<keyword evidence="5 8" id="KW-0520">NAD</keyword>
<dbReference type="eggNOG" id="COG2816">
    <property type="taxonomic scope" value="Bacteria"/>
</dbReference>
<keyword evidence="4 8" id="KW-0460">Magnesium</keyword>
<dbReference type="KEGG" id="dpd:Deipe_0126"/>
<evidence type="ECO:0000256" key="6">
    <source>
        <dbReference type="ARBA" id="ARBA00023211"/>
    </source>
</evidence>
<evidence type="ECO:0000256" key="1">
    <source>
        <dbReference type="ARBA" id="ARBA00009595"/>
    </source>
</evidence>
<dbReference type="AlphaFoldDB" id="K9ZX20"/>
<evidence type="ECO:0000256" key="2">
    <source>
        <dbReference type="ARBA" id="ARBA00022723"/>
    </source>
</evidence>
<comment type="caution">
    <text evidence="8">Lacks conserved residue(s) required for the propagation of feature annotation.</text>
</comment>
<feature type="binding site" evidence="8">
    <location>
        <position position="201"/>
    </location>
    <ligand>
        <name>a divalent metal cation</name>
        <dbReference type="ChEBI" id="CHEBI:60240"/>
        <label>2</label>
    </ligand>
</feature>
<dbReference type="Pfam" id="PF09297">
    <property type="entry name" value="Zn_ribbon_NUD"/>
    <property type="match status" value="1"/>
</dbReference>
<dbReference type="InterPro" id="IPR015376">
    <property type="entry name" value="Znr_NADH_PPase"/>
</dbReference>
<feature type="binding site" evidence="8">
    <location>
        <position position="205"/>
    </location>
    <ligand>
        <name>a divalent metal cation</name>
        <dbReference type="ChEBI" id="CHEBI:60240"/>
        <label>1</label>
    </ligand>
</feature>
<sequence length="279" mass="30336">MLGLEGILNAYRHRGFSLDGFTPSLVASEDSSAAMLFLFQQDRLLVRGDGSLPMGRPEQYGVLAPQFLGTLAGRSAFAAAVSGDAPPSLTWRRLRSAYGTLPDAQFALAGYAYQVVEWDRTHRFCGACATPTEAHPTERAKRCPECGLTSYPRLAPAVIVLVRRERELLLARSPHFPPGMYSAVAGFVELGETLEECVQREVREEVGLEISTLRYFGSQPWPFPHSLMIGFTAEYAGGDVRVDGVEIEDAAWFSPDALPTVPPDISIARALIDASLGSS</sequence>
<feature type="binding site" evidence="8">
    <location>
        <begin position="219"/>
        <end position="226"/>
    </location>
    <ligand>
        <name>substrate</name>
    </ligand>
</feature>
<feature type="binding site" evidence="8">
    <location>
        <position position="146"/>
    </location>
    <ligand>
        <name>Zn(2+)</name>
        <dbReference type="ChEBI" id="CHEBI:29105"/>
    </ligand>
</feature>
<keyword evidence="3 8" id="KW-0378">Hydrolase</keyword>
<dbReference type="GO" id="GO:0110153">
    <property type="term" value="F:RNA NAD-cap (NMN-forming) hydrolase activity"/>
    <property type="evidence" value="ECO:0007669"/>
    <property type="project" value="RHEA"/>
</dbReference>
<dbReference type="InterPro" id="IPR050241">
    <property type="entry name" value="NAD-cap_RNA_hydrolase_NudC"/>
</dbReference>
<feature type="domain" description="Nudix hydrolase" evidence="9">
    <location>
        <begin position="152"/>
        <end position="275"/>
    </location>
</feature>
<keyword evidence="6 8" id="KW-0464">Manganese</keyword>
<comment type="function">
    <text evidence="8">mRNA decapping enzyme that specifically removes the nicotinamide adenine dinucleotide (NAD) cap from a subset of mRNAs by hydrolyzing the diphosphate linkage to produce nicotinamide mononucleotide (NMN) and 5' monophosphate mRNA. The NAD-cap is present at the 5'-end of some mRNAs and stabilizes RNA against 5'-processing. Has preference for mRNAs with a 5'-end purine. Catalyzes the hydrolysis of a broad range of dinucleotide pyrophosphates.</text>
</comment>
<dbReference type="InterPro" id="IPR020084">
    <property type="entry name" value="NUDIX_hydrolase_CS"/>
</dbReference>
<evidence type="ECO:0000256" key="4">
    <source>
        <dbReference type="ARBA" id="ARBA00022842"/>
    </source>
</evidence>
<reference evidence="11" key="1">
    <citation type="submission" date="2012-03" db="EMBL/GenBank/DDBJ databases">
        <title>Complete sequence of chromosome of Deinococcus peraridilitoris DSM 19664.</title>
        <authorList>
            <person name="Lucas S."/>
            <person name="Copeland A."/>
            <person name="Lapidus A."/>
            <person name="Glavina del Rio T."/>
            <person name="Dalin E."/>
            <person name="Tice H."/>
            <person name="Bruce D."/>
            <person name="Goodwin L."/>
            <person name="Pitluck S."/>
            <person name="Peters L."/>
            <person name="Mikhailova N."/>
            <person name="Lu M."/>
            <person name="Kyrpides N."/>
            <person name="Mavromatis K."/>
            <person name="Ivanova N."/>
            <person name="Brettin T."/>
            <person name="Detter J.C."/>
            <person name="Han C."/>
            <person name="Larimer F."/>
            <person name="Land M."/>
            <person name="Hauser L."/>
            <person name="Markowitz V."/>
            <person name="Cheng J.-F."/>
            <person name="Hugenholtz P."/>
            <person name="Woyke T."/>
            <person name="Wu D."/>
            <person name="Pukall R."/>
            <person name="Steenblock K."/>
            <person name="Brambilla E."/>
            <person name="Klenk H.-P."/>
            <person name="Eisen J.A."/>
        </authorList>
    </citation>
    <scope>NUCLEOTIDE SEQUENCE [LARGE SCALE GENOMIC DNA]</scope>
    <source>
        <strain evidence="11">DSM 19664 / LMG 22246 / CIP 109416 / KR-200</strain>
    </source>
</reference>
<dbReference type="InterPro" id="IPR000086">
    <property type="entry name" value="NUDIX_hydrolase_dom"/>
</dbReference>
<dbReference type="GO" id="GO:0000287">
    <property type="term" value="F:magnesium ion binding"/>
    <property type="evidence" value="ECO:0007669"/>
    <property type="project" value="UniProtKB-UniRule"/>
</dbReference>
<feature type="short sequence motif" description="Nudix box" evidence="8">
    <location>
        <begin position="186"/>
        <end position="207"/>
    </location>
</feature>
<evidence type="ECO:0000256" key="3">
    <source>
        <dbReference type="ARBA" id="ARBA00022801"/>
    </source>
</evidence>
<comment type="catalytic activity">
    <reaction evidence="8">
        <text>NADH + H2O = reduced beta-nicotinamide D-ribonucleotide + AMP + 2 H(+)</text>
        <dbReference type="Rhea" id="RHEA:48868"/>
        <dbReference type="ChEBI" id="CHEBI:15377"/>
        <dbReference type="ChEBI" id="CHEBI:15378"/>
        <dbReference type="ChEBI" id="CHEBI:57945"/>
        <dbReference type="ChEBI" id="CHEBI:90832"/>
        <dbReference type="ChEBI" id="CHEBI:456215"/>
        <dbReference type="EC" id="3.6.1.22"/>
    </reaction>
</comment>
<dbReference type="PATRIC" id="fig|937777.3.peg.131"/>
<dbReference type="InterPro" id="IPR015375">
    <property type="entry name" value="NADH_PPase-like_N"/>
</dbReference>
<dbReference type="Gene3D" id="3.90.79.10">
    <property type="entry name" value="Nucleoside Triphosphate Pyrophosphohydrolase"/>
    <property type="match status" value="1"/>
</dbReference>
<evidence type="ECO:0000256" key="5">
    <source>
        <dbReference type="ARBA" id="ARBA00023027"/>
    </source>
</evidence>
<gene>
    <name evidence="8" type="primary">nudC</name>
    <name evidence="10" type="ordered locus">Deipe_0126</name>
</gene>
<dbReference type="SUPFAM" id="SSF55811">
    <property type="entry name" value="Nudix"/>
    <property type="match status" value="2"/>
</dbReference>
<protein>
    <recommendedName>
        <fullName evidence="8">NAD-capped RNA hydrolase NudC</fullName>
        <shortName evidence="8">DeNADding enzyme NudC</shortName>
        <ecNumber evidence="8">3.6.1.-</ecNumber>
    </recommendedName>
    <alternativeName>
        <fullName evidence="8">NADH pyrophosphatase</fullName>
        <ecNumber evidence="8">3.6.1.22</ecNumber>
    </alternativeName>
</protein>
<keyword evidence="2 8" id="KW-0479">Metal-binding</keyword>
<dbReference type="Pfam" id="PF09296">
    <property type="entry name" value="NUDIX-like"/>
    <property type="match status" value="1"/>
</dbReference>
<evidence type="ECO:0000313" key="10">
    <source>
        <dbReference type="EMBL" id="AFZ65734.1"/>
    </source>
</evidence>
<feature type="binding site" evidence="8">
    <location>
        <position position="151"/>
    </location>
    <ligand>
        <name>substrate</name>
    </ligand>
</feature>
<accession>K9ZX20</accession>
<dbReference type="InterPro" id="IPR049734">
    <property type="entry name" value="NudC-like_C"/>
</dbReference>
<name>K9ZX20_DEIPD</name>
<dbReference type="Pfam" id="PF00293">
    <property type="entry name" value="NUDIX"/>
    <property type="match status" value="1"/>
</dbReference>
<feature type="binding site" evidence="8">
    <location>
        <position position="138"/>
    </location>
    <ligand>
        <name>substrate</name>
    </ligand>
</feature>
<evidence type="ECO:0000256" key="8">
    <source>
        <dbReference type="HAMAP-Rule" id="MF_00297"/>
    </source>
</evidence>
<dbReference type="EC" id="3.6.1.22" evidence="8"/>
<feature type="binding site" evidence="8">
    <location>
        <position position="95"/>
    </location>
    <ligand>
        <name>substrate</name>
    </ligand>
</feature>
<comment type="catalytic activity">
    <reaction evidence="7">
        <text>a 5'-end NAD(+)-phospho-ribonucleoside in mRNA + H2O = a 5'-end phospho-adenosine-phospho-ribonucleoside in mRNA + beta-nicotinamide D-ribonucleotide + 2 H(+)</text>
        <dbReference type="Rhea" id="RHEA:60876"/>
        <dbReference type="Rhea" id="RHEA-COMP:15698"/>
        <dbReference type="Rhea" id="RHEA-COMP:15719"/>
        <dbReference type="ChEBI" id="CHEBI:14649"/>
        <dbReference type="ChEBI" id="CHEBI:15377"/>
        <dbReference type="ChEBI" id="CHEBI:15378"/>
        <dbReference type="ChEBI" id="CHEBI:144029"/>
        <dbReference type="ChEBI" id="CHEBI:144051"/>
    </reaction>
    <physiologicalReaction direction="left-to-right" evidence="7">
        <dbReference type="Rhea" id="RHEA:60877"/>
    </physiologicalReaction>
</comment>
<keyword evidence="8" id="KW-0862">Zinc</keyword>
<dbReference type="PROSITE" id="PS00893">
    <property type="entry name" value="NUDIX_BOX"/>
    <property type="match status" value="1"/>
</dbReference>
<dbReference type="GO" id="GO:0035529">
    <property type="term" value="F:NADH pyrophosphatase activity"/>
    <property type="evidence" value="ECO:0007669"/>
    <property type="project" value="RHEA"/>
</dbReference>
<dbReference type="GO" id="GO:0006742">
    <property type="term" value="P:NADP+ catabolic process"/>
    <property type="evidence" value="ECO:0007669"/>
    <property type="project" value="TreeGrafter"/>
</dbReference>
<dbReference type="GO" id="GO:0019677">
    <property type="term" value="P:NAD+ catabolic process"/>
    <property type="evidence" value="ECO:0007669"/>
    <property type="project" value="TreeGrafter"/>
</dbReference>
<dbReference type="GO" id="GO:0008270">
    <property type="term" value="F:zinc ion binding"/>
    <property type="evidence" value="ECO:0007669"/>
    <property type="project" value="UniProtKB-UniRule"/>
</dbReference>
<comment type="cofactor">
    <cofactor evidence="8">
        <name>Mg(2+)</name>
        <dbReference type="ChEBI" id="CHEBI:18420"/>
    </cofactor>
    <cofactor evidence="8">
        <name>Mn(2+)</name>
        <dbReference type="ChEBI" id="CHEBI:29035"/>
    </cofactor>
    <text evidence="8">Divalent metal cations. Mg(2+) or Mn(2+).</text>
</comment>
<comment type="catalytic activity">
    <reaction evidence="8">
        <text>NAD(+) + H2O = beta-nicotinamide D-ribonucleotide + AMP + 2 H(+)</text>
        <dbReference type="Rhea" id="RHEA:11800"/>
        <dbReference type="ChEBI" id="CHEBI:14649"/>
        <dbReference type="ChEBI" id="CHEBI:15377"/>
        <dbReference type="ChEBI" id="CHEBI:15378"/>
        <dbReference type="ChEBI" id="CHEBI:57540"/>
        <dbReference type="ChEBI" id="CHEBI:456215"/>
        <dbReference type="EC" id="3.6.1.22"/>
    </reaction>
</comment>
<dbReference type="STRING" id="937777.Deipe_0126"/>
<dbReference type="InterPro" id="IPR022925">
    <property type="entry name" value="RNA_Hydrolase_NudC"/>
</dbReference>
<feature type="binding site" evidence="8">
    <location>
        <position position="246"/>
    </location>
    <ligand>
        <name>a divalent metal cation</name>
        <dbReference type="ChEBI" id="CHEBI:60240"/>
        <label>1</label>
    </ligand>
</feature>
<dbReference type="Proteomes" id="UP000010467">
    <property type="component" value="Chromosome"/>
</dbReference>
<feature type="binding site" evidence="8">
    <location>
        <position position="143"/>
    </location>
    <ligand>
        <name>Zn(2+)</name>
        <dbReference type="ChEBI" id="CHEBI:29105"/>
    </ligand>
</feature>
<dbReference type="NCBIfam" id="NF001299">
    <property type="entry name" value="PRK00241.1"/>
    <property type="match status" value="1"/>
</dbReference>
<comment type="similarity">
    <text evidence="1 8">Belongs to the Nudix hydrolase family. NudC subfamily.</text>
</comment>
<evidence type="ECO:0000313" key="11">
    <source>
        <dbReference type="Proteomes" id="UP000010467"/>
    </source>
</evidence>
<dbReference type="GO" id="GO:0030145">
    <property type="term" value="F:manganese ion binding"/>
    <property type="evidence" value="ECO:0007669"/>
    <property type="project" value="UniProtKB-UniRule"/>
</dbReference>
<dbReference type="PROSITE" id="PS51462">
    <property type="entry name" value="NUDIX"/>
    <property type="match status" value="1"/>
</dbReference>
<dbReference type="GO" id="GO:0000210">
    <property type="term" value="F:NAD+ diphosphatase activity"/>
    <property type="evidence" value="ECO:0007669"/>
    <property type="project" value="UniProtKB-UniRule"/>
</dbReference>
<feature type="binding site" evidence="8">
    <location>
        <position position="128"/>
    </location>
    <ligand>
        <name>Zn(2+)</name>
        <dbReference type="ChEBI" id="CHEBI:29105"/>
    </ligand>
</feature>
<feature type="binding site" evidence="8">
    <location>
        <position position="185"/>
    </location>
    <ligand>
        <name>a divalent metal cation</name>
        <dbReference type="ChEBI" id="CHEBI:60240"/>
        <label>1</label>
    </ligand>
</feature>
<feature type="binding site" evidence="8">
    <location>
        <position position="268"/>
    </location>
    <ligand>
        <name>substrate</name>
    </ligand>
</feature>
<dbReference type="PANTHER" id="PTHR42904:SF6">
    <property type="entry name" value="NAD-CAPPED RNA HYDROLASE NUDT12"/>
    <property type="match status" value="1"/>
</dbReference>
<dbReference type="Gene3D" id="3.90.79.20">
    <property type="match status" value="1"/>
</dbReference>
<dbReference type="EC" id="3.6.1.-" evidence="8"/>
<proteinExistence type="inferred from homology"/>
<dbReference type="EMBL" id="CP003382">
    <property type="protein sequence ID" value="AFZ65734.1"/>
    <property type="molecule type" value="Genomic_DNA"/>
</dbReference>
<dbReference type="InterPro" id="IPR015797">
    <property type="entry name" value="NUDIX_hydrolase-like_dom_sf"/>
</dbReference>
<dbReference type="HAMAP" id="MF_00297">
    <property type="entry name" value="Nudix_NudC"/>
    <property type="match status" value="1"/>
</dbReference>
<dbReference type="CDD" id="cd03429">
    <property type="entry name" value="NUDIX_NADH_pyrophosphatase_Nudt13"/>
    <property type="match status" value="1"/>
</dbReference>
<dbReference type="HOGENOM" id="CLU_037162_0_1_0"/>
<feature type="binding site" evidence="8">
    <location>
        <position position="125"/>
    </location>
    <ligand>
        <name>Zn(2+)</name>
        <dbReference type="ChEBI" id="CHEBI:29105"/>
    </ligand>
</feature>
<dbReference type="GO" id="GO:0005829">
    <property type="term" value="C:cytosol"/>
    <property type="evidence" value="ECO:0007669"/>
    <property type="project" value="TreeGrafter"/>
</dbReference>
<keyword evidence="11" id="KW-1185">Reference proteome</keyword>
<evidence type="ECO:0000259" key="9">
    <source>
        <dbReference type="PROSITE" id="PS51462"/>
    </source>
</evidence>
<evidence type="ECO:0000256" key="7">
    <source>
        <dbReference type="ARBA" id="ARBA00023679"/>
    </source>
</evidence>
<feature type="binding site" evidence="8">
    <location>
        <position position="246"/>
    </location>
    <ligand>
        <name>a divalent metal cation</name>
        <dbReference type="ChEBI" id="CHEBI:60240"/>
        <label>3</label>
    </ligand>
</feature>
<feature type="binding site" evidence="8">
    <location>
        <position position="201"/>
    </location>
    <ligand>
        <name>a divalent metal cation</name>
        <dbReference type="ChEBI" id="CHEBI:60240"/>
        <label>3</label>
    </ligand>
</feature>
<comment type="cofactor">
    <cofactor evidence="8">
        <name>Zn(2+)</name>
        <dbReference type="ChEBI" id="CHEBI:29105"/>
    </cofactor>
    <text evidence="8">Binds 1 zinc ion per subunit.</text>
</comment>
<dbReference type="PANTHER" id="PTHR42904">
    <property type="entry name" value="NUDIX HYDROLASE, NUDC SUBFAMILY"/>
    <property type="match status" value="1"/>
</dbReference>
<comment type="subunit">
    <text evidence="8">Homodimer.</text>
</comment>
<organism evidence="10 11">
    <name type="scientific">Deinococcus peraridilitoris (strain DSM 19664 / LMG 22246 / CIP 109416 / KR-200)</name>
    <dbReference type="NCBI Taxonomy" id="937777"/>
    <lineage>
        <taxon>Bacteria</taxon>
        <taxon>Thermotogati</taxon>
        <taxon>Deinococcota</taxon>
        <taxon>Deinococci</taxon>
        <taxon>Deinococcales</taxon>
        <taxon>Deinococcaceae</taxon>
        <taxon>Deinococcus</taxon>
    </lineage>
</organism>
<feature type="binding site" evidence="8">
    <location>
        <position position="205"/>
    </location>
    <ligand>
        <name>a divalent metal cation</name>
        <dbReference type="ChEBI" id="CHEBI:60240"/>
        <label>3</label>
    </ligand>
</feature>